<dbReference type="Pfam" id="PF13391">
    <property type="entry name" value="HNH_2"/>
    <property type="match status" value="1"/>
</dbReference>
<dbReference type="GO" id="GO:0004519">
    <property type="term" value="F:endonuclease activity"/>
    <property type="evidence" value="ECO:0007669"/>
    <property type="project" value="UniProtKB-KW"/>
</dbReference>
<accession>A0ABR8HDF1</accession>
<keyword evidence="2" id="KW-0378">Hydrolase</keyword>
<organism evidence="2 3">
    <name type="scientific">Nostoc punctiforme FACHB-252</name>
    <dbReference type="NCBI Taxonomy" id="1357509"/>
    <lineage>
        <taxon>Bacteria</taxon>
        <taxon>Bacillati</taxon>
        <taxon>Cyanobacteriota</taxon>
        <taxon>Cyanophyceae</taxon>
        <taxon>Nostocales</taxon>
        <taxon>Nostocaceae</taxon>
        <taxon>Nostoc</taxon>
    </lineage>
</organism>
<evidence type="ECO:0000313" key="3">
    <source>
        <dbReference type="Proteomes" id="UP000606396"/>
    </source>
</evidence>
<feature type="domain" description="HNH nuclease" evidence="1">
    <location>
        <begin position="220"/>
        <end position="272"/>
    </location>
</feature>
<evidence type="ECO:0000313" key="2">
    <source>
        <dbReference type="EMBL" id="MBD2613787.1"/>
    </source>
</evidence>
<name>A0ABR8HDF1_NOSPU</name>
<dbReference type="RefSeq" id="WP_190950975.1">
    <property type="nucleotide sequence ID" value="NZ_JACJTC010000015.1"/>
</dbReference>
<gene>
    <name evidence="2" type="ORF">H6G94_21310</name>
</gene>
<dbReference type="InterPro" id="IPR011396">
    <property type="entry name" value="PT_DNA_restrict"/>
</dbReference>
<dbReference type="EMBL" id="JACJTC010000015">
    <property type="protein sequence ID" value="MBD2613787.1"/>
    <property type="molecule type" value="Genomic_DNA"/>
</dbReference>
<dbReference type="Proteomes" id="UP000606396">
    <property type="component" value="Unassembled WGS sequence"/>
</dbReference>
<dbReference type="CDD" id="cd00085">
    <property type="entry name" value="HNHc"/>
    <property type="match status" value="1"/>
</dbReference>
<evidence type="ECO:0000259" key="1">
    <source>
        <dbReference type="Pfam" id="PF13391"/>
    </source>
</evidence>
<dbReference type="PIRSF" id="PIRSF030850">
    <property type="entry name" value="UCP030850"/>
    <property type="match status" value="1"/>
</dbReference>
<comment type="caution">
    <text evidence="2">The sequence shown here is derived from an EMBL/GenBank/DDBJ whole genome shotgun (WGS) entry which is preliminary data.</text>
</comment>
<reference evidence="2 3" key="1">
    <citation type="journal article" date="2020" name="ISME J.">
        <title>Comparative genomics reveals insights into cyanobacterial evolution and habitat adaptation.</title>
        <authorList>
            <person name="Chen M.Y."/>
            <person name="Teng W.K."/>
            <person name="Zhao L."/>
            <person name="Hu C.X."/>
            <person name="Zhou Y.K."/>
            <person name="Han B.P."/>
            <person name="Song L.R."/>
            <person name="Shu W.S."/>
        </authorList>
    </citation>
    <scope>NUCLEOTIDE SEQUENCE [LARGE SCALE GENOMIC DNA]</scope>
    <source>
        <strain evidence="2 3">FACHB-252</strain>
    </source>
</reference>
<sequence length="328" mass="38620">MNKSQKPPKEKNLVYYCNCFSELKVYKTQKRGDALNKPVLLLSVIELISRETVTTNCIKISDDLIETFKKYWELTSTSSFKSSDFALPFFHLKNDKCRFWHLKYSSEYDGGRPQTIPKLREDIDFAYLDDELFGLIQDENAKKELIDAIISSWFYDDENIIEDLVNINQNFHNQTSNDNIISQDYKNLETFIKPKWSIKSTLIRNAFFRKAIVHIYDSKCAFCGIRVTKGVNKNIVDGAHIKPFAQFYDSRINNGIALCKNHHWAFDRGWFTADEQYKIIISRELEEISPHTKPMKDFHGERLLLPNKEQYFPELEALQWHRQNIFQG</sequence>
<dbReference type="InterPro" id="IPR003615">
    <property type="entry name" value="HNH_nuc"/>
</dbReference>
<keyword evidence="3" id="KW-1185">Reference proteome</keyword>
<proteinExistence type="predicted"/>
<keyword evidence="2" id="KW-0255">Endonuclease</keyword>
<keyword evidence="2" id="KW-0540">Nuclease</keyword>
<protein>
    <submittedName>
        <fullName evidence="2">HNH endonuclease</fullName>
    </submittedName>
</protein>